<dbReference type="RefSeq" id="WP_203701529.1">
    <property type="nucleotide sequence ID" value="NZ_BAAALU010000010.1"/>
</dbReference>
<dbReference type="EMBL" id="BONC01000009">
    <property type="protein sequence ID" value="GIF55724.1"/>
    <property type="molecule type" value="Genomic_DNA"/>
</dbReference>
<gene>
    <name evidence="5" type="ORF">Air01nite_18190</name>
</gene>
<keyword evidence="6" id="KW-1185">Reference proteome</keyword>
<comment type="similarity">
    <text evidence="1">Belongs to the Gfo/Idh/MocA family.</text>
</comment>
<dbReference type="PANTHER" id="PTHR22604:SF105">
    <property type="entry name" value="TRANS-1,2-DIHYDROBENZENE-1,2-DIOL DEHYDROGENASE"/>
    <property type="match status" value="1"/>
</dbReference>
<evidence type="ECO:0000256" key="1">
    <source>
        <dbReference type="ARBA" id="ARBA00010928"/>
    </source>
</evidence>
<feature type="domain" description="Gfo/Idh/MocA-like oxidoreductase N-terminal" evidence="3">
    <location>
        <begin position="8"/>
        <end position="123"/>
    </location>
</feature>
<dbReference type="InterPro" id="IPR036291">
    <property type="entry name" value="NAD(P)-bd_dom_sf"/>
</dbReference>
<dbReference type="InterPro" id="IPR050984">
    <property type="entry name" value="Gfo/Idh/MocA_domain"/>
</dbReference>
<dbReference type="PANTHER" id="PTHR22604">
    <property type="entry name" value="OXIDOREDUCTASES"/>
    <property type="match status" value="1"/>
</dbReference>
<name>A0ABQ4BYY0_9ACTN</name>
<sequence>MSAPGLCWGIIGAGFIAGKFVNAVAKRSAASSVVAVGSRDRDKAASWAAEQGVPTAHGSYRELVDDPAVQAVYVATPHVFHLEHALLAVRAGKPVLIEKPIAVSAEQARTLAKAAADAGVFAMEAMWTRFLPHMTALRSLVAAGEIGELVHVHAEHSQHFPYDPAHRLYNPHLAGGALLDLGVYPLALVQDLLGRPTQVAAVGALTETGVDGQASLAMRHGDRAQSTVSTSMWGLSAISAQILGTDGRITFDGPFLRPTTLRLETRAGKQHSFDGEARNGFQFEVDEVARCVADGRTESAVLPLDDSIATLEVIDQARSALGVRYPFE</sequence>
<evidence type="ECO:0000256" key="2">
    <source>
        <dbReference type="ARBA" id="ARBA00023002"/>
    </source>
</evidence>
<dbReference type="Pfam" id="PF22725">
    <property type="entry name" value="GFO_IDH_MocA_C3"/>
    <property type="match status" value="1"/>
</dbReference>
<evidence type="ECO:0000313" key="6">
    <source>
        <dbReference type="Proteomes" id="UP000624325"/>
    </source>
</evidence>
<accession>A0ABQ4BYY0</accession>
<dbReference type="SUPFAM" id="SSF55347">
    <property type="entry name" value="Glyceraldehyde-3-phosphate dehydrogenase-like, C-terminal domain"/>
    <property type="match status" value="1"/>
</dbReference>
<keyword evidence="2" id="KW-0560">Oxidoreductase</keyword>
<evidence type="ECO:0000259" key="4">
    <source>
        <dbReference type="Pfam" id="PF22725"/>
    </source>
</evidence>
<feature type="domain" description="GFO/IDH/MocA-like oxidoreductase" evidence="4">
    <location>
        <begin position="136"/>
        <end position="249"/>
    </location>
</feature>
<organism evidence="5 6">
    <name type="scientific">Asanoa iriomotensis</name>
    <dbReference type="NCBI Taxonomy" id="234613"/>
    <lineage>
        <taxon>Bacteria</taxon>
        <taxon>Bacillati</taxon>
        <taxon>Actinomycetota</taxon>
        <taxon>Actinomycetes</taxon>
        <taxon>Micromonosporales</taxon>
        <taxon>Micromonosporaceae</taxon>
        <taxon>Asanoa</taxon>
    </lineage>
</organism>
<proteinExistence type="inferred from homology"/>
<dbReference type="Gene3D" id="3.30.360.10">
    <property type="entry name" value="Dihydrodipicolinate Reductase, domain 2"/>
    <property type="match status" value="1"/>
</dbReference>
<dbReference type="InterPro" id="IPR055170">
    <property type="entry name" value="GFO_IDH_MocA-like_dom"/>
</dbReference>
<protein>
    <submittedName>
        <fullName evidence="5">Oxidoreductase</fullName>
    </submittedName>
</protein>
<dbReference type="Proteomes" id="UP000624325">
    <property type="component" value="Unassembled WGS sequence"/>
</dbReference>
<dbReference type="SUPFAM" id="SSF51735">
    <property type="entry name" value="NAD(P)-binding Rossmann-fold domains"/>
    <property type="match status" value="1"/>
</dbReference>
<evidence type="ECO:0000313" key="5">
    <source>
        <dbReference type="EMBL" id="GIF55724.1"/>
    </source>
</evidence>
<evidence type="ECO:0000259" key="3">
    <source>
        <dbReference type="Pfam" id="PF01408"/>
    </source>
</evidence>
<dbReference type="Gene3D" id="3.40.50.720">
    <property type="entry name" value="NAD(P)-binding Rossmann-like Domain"/>
    <property type="match status" value="1"/>
</dbReference>
<comment type="caution">
    <text evidence="5">The sequence shown here is derived from an EMBL/GenBank/DDBJ whole genome shotgun (WGS) entry which is preliminary data.</text>
</comment>
<dbReference type="Pfam" id="PF01408">
    <property type="entry name" value="GFO_IDH_MocA"/>
    <property type="match status" value="1"/>
</dbReference>
<reference evidence="5 6" key="1">
    <citation type="submission" date="2021-01" db="EMBL/GenBank/DDBJ databases">
        <title>Whole genome shotgun sequence of Asanoa iriomotensis NBRC 100142.</title>
        <authorList>
            <person name="Komaki H."/>
            <person name="Tamura T."/>
        </authorList>
    </citation>
    <scope>NUCLEOTIDE SEQUENCE [LARGE SCALE GENOMIC DNA]</scope>
    <source>
        <strain evidence="5 6">NBRC 100142</strain>
    </source>
</reference>
<dbReference type="InterPro" id="IPR000683">
    <property type="entry name" value="Gfo/Idh/MocA-like_OxRdtase_N"/>
</dbReference>